<comment type="caution">
    <text evidence="2">The sequence shown here is derived from an EMBL/GenBank/DDBJ whole genome shotgun (WGS) entry which is preliminary data.</text>
</comment>
<sequence length="65" mass="7104">MPSPPPASGSGAPTRPANWQPGHDAFVRRLARNGEDATSVLILFEAEFPAVKVFRAWIEARMKLS</sequence>
<gene>
    <name evidence="2" type="ORF">A1O9_08675</name>
</gene>
<feature type="region of interest" description="Disordered" evidence="1">
    <location>
        <begin position="1"/>
        <end position="21"/>
    </location>
</feature>
<dbReference type="OrthoDB" id="5415523at2759"/>
<evidence type="ECO:0000313" key="3">
    <source>
        <dbReference type="Proteomes" id="UP000027920"/>
    </source>
</evidence>
<dbReference type="HOGENOM" id="CLU_187034_0_0_1"/>
<evidence type="ECO:0000256" key="1">
    <source>
        <dbReference type="SAM" id="MobiDB-lite"/>
    </source>
</evidence>
<evidence type="ECO:0000313" key="2">
    <source>
        <dbReference type="EMBL" id="KEF55022.1"/>
    </source>
</evidence>
<dbReference type="AlphaFoldDB" id="A0A072P5M3"/>
<dbReference type="EMBL" id="AMGV01000008">
    <property type="protein sequence ID" value="KEF55022.1"/>
    <property type="molecule type" value="Genomic_DNA"/>
</dbReference>
<organism evidence="2 3">
    <name type="scientific">Exophiala aquamarina CBS 119918</name>
    <dbReference type="NCBI Taxonomy" id="1182545"/>
    <lineage>
        <taxon>Eukaryota</taxon>
        <taxon>Fungi</taxon>
        <taxon>Dikarya</taxon>
        <taxon>Ascomycota</taxon>
        <taxon>Pezizomycotina</taxon>
        <taxon>Eurotiomycetes</taxon>
        <taxon>Chaetothyriomycetidae</taxon>
        <taxon>Chaetothyriales</taxon>
        <taxon>Herpotrichiellaceae</taxon>
        <taxon>Exophiala</taxon>
    </lineage>
</organism>
<name>A0A072P5M3_9EURO</name>
<dbReference type="GeneID" id="25283586"/>
<dbReference type="RefSeq" id="XP_013257612.1">
    <property type="nucleotide sequence ID" value="XM_013402158.1"/>
</dbReference>
<dbReference type="VEuPathDB" id="FungiDB:A1O9_08675"/>
<protein>
    <submittedName>
        <fullName evidence="2">Uncharacterized protein</fullName>
    </submittedName>
</protein>
<accession>A0A072P5M3</accession>
<keyword evidence="3" id="KW-1185">Reference proteome</keyword>
<reference evidence="2 3" key="1">
    <citation type="submission" date="2013-03" db="EMBL/GenBank/DDBJ databases">
        <title>The Genome Sequence of Exophiala aquamarina CBS 119918.</title>
        <authorList>
            <consortium name="The Broad Institute Genomics Platform"/>
            <person name="Cuomo C."/>
            <person name="de Hoog S."/>
            <person name="Gorbushina A."/>
            <person name="Walker B."/>
            <person name="Young S.K."/>
            <person name="Zeng Q."/>
            <person name="Gargeya S."/>
            <person name="Fitzgerald M."/>
            <person name="Haas B."/>
            <person name="Abouelleil A."/>
            <person name="Allen A.W."/>
            <person name="Alvarado L."/>
            <person name="Arachchi H.M."/>
            <person name="Berlin A.M."/>
            <person name="Chapman S.B."/>
            <person name="Gainer-Dewar J."/>
            <person name="Goldberg J."/>
            <person name="Griggs A."/>
            <person name="Gujja S."/>
            <person name="Hansen M."/>
            <person name="Howarth C."/>
            <person name="Imamovic A."/>
            <person name="Ireland A."/>
            <person name="Larimer J."/>
            <person name="McCowan C."/>
            <person name="Murphy C."/>
            <person name="Pearson M."/>
            <person name="Poon T.W."/>
            <person name="Priest M."/>
            <person name="Roberts A."/>
            <person name="Saif S."/>
            <person name="Shea T."/>
            <person name="Sisk P."/>
            <person name="Sykes S."/>
            <person name="Wortman J."/>
            <person name="Nusbaum C."/>
            <person name="Birren B."/>
        </authorList>
    </citation>
    <scope>NUCLEOTIDE SEQUENCE [LARGE SCALE GENOMIC DNA]</scope>
    <source>
        <strain evidence="2 3">CBS 119918</strain>
    </source>
</reference>
<dbReference type="Proteomes" id="UP000027920">
    <property type="component" value="Unassembled WGS sequence"/>
</dbReference>
<proteinExistence type="predicted"/>